<dbReference type="OrthoDB" id="9760804at2"/>
<evidence type="ECO:0000313" key="3">
    <source>
        <dbReference type="EMBL" id="RKD22961.1"/>
    </source>
</evidence>
<dbReference type="EMBL" id="MCHY01000009">
    <property type="protein sequence ID" value="RKD22961.1"/>
    <property type="molecule type" value="Genomic_DNA"/>
</dbReference>
<dbReference type="InterPro" id="IPR052182">
    <property type="entry name" value="Glycogen/Maltodextrin_Phosph"/>
</dbReference>
<dbReference type="Gene3D" id="3.40.50.2000">
    <property type="entry name" value="Glycogen Phosphorylase B"/>
    <property type="match status" value="2"/>
</dbReference>
<feature type="modified residue" description="N6-(pyridoxal phosphate)lysine" evidence="2">
    <location>
        <position position="477"/>
    </location>
</feature>
<dbReference type="RefSeq" id="WP_120190452.1">
    <property type="nucleotide sequence ID" value="NZ_MCHY01000009.1"/>
</dbReference>
<dbReference type="SUPFAM" id="SSF53756">
    <property type="entry name" value="UDP-Glycosyltransferase/glycogen phosphorylase"/>
    <property type="match status" value="1"/>
</dbReference>
<keyword evidence="2" id="KW-0663">Pyridoxal phosphate</keyword>
<accession>A0A419SGN2</accession>
<dbReference type="PANTHER" id="PTHR42655">
    <property type="entry name" value="GLYCOGEN PHOSPHORYLASE"/>
    <property type="match status" value="1"/>
</dbReference>
<evidence type="ECO:0000256" key="2">
    <source>
        <dbReference type="PIRSR" id="PIRSR000460-1"/>
    </source>
</evidence>
<proteinExistence type="inferred from homology"/>
<dbReference type="GO" id="GO:0005975">
    <property type="term" value="P:carbohydrate metabolic process"/>
    <property type="evidence" value="ECO:0007669"/>
    <property type="project" value="InterPro"/>
</dbReference>
<organism evidence="3 4">
    <name type="scientific">Ammoniphilus oxalaticus</name>
    <dbReference type="NCBI Taxonomy" id="66863"/>
    <lineage>
        <taxon>Bacteria</taxon>
        <taxon>Bacillati</taxon>
        <taxon>Bacillota</taxon>
        <taxon>Bacilli</taxon>
        <taxon>Bacillales</taxon>
        <taxon>Paenibacillaceae</taxon>
        <taxon>Aneurinibacillus group</taxon>
        <taxon>Ammoniphilus</taxon>
    </lineage>
</organism>
<dbReference type="GO" id="GO:0030170">
    <property type="term" value="F:pyridoxal phosphate binding"/>
    <property type="evidence" value="ECO:0007669"/>
    <property type="project" value="InterPro"/>
</dbReference>
<comment type="caution">
    <text evidence="3">The sequence shown here is derived from an EMBL/GenBank/DDBJ whole genome shotgun (WGS) entry which is preliminary data.</text>
</comment>
<reference evidence="3 4" key="1">
    <citation type="submission" date="2016-08" db="EMBL/GenBank/DDBJ databases">
        <title>Novel Firmicute Genomes.</title>
        <authorList>
            <person name="Poppleton D.I."/>
            <person name="Gribaldo S."/>
        </authorList>
    </citation>
    <scope>NUCLEOTIDE SEQUENCE [LARGE SCALE GENOMIC DNA]</scope>
    <source>
        <strain evidence="3 4">RAOx-1</strain>
    </source>
</reference>
<evidence type="ECO:0000256" key="1">
    <source>
        <dbReference type="ARBA" id="ARBA00006047"/>
    </source>
</evidence>
<dbReference type="PANTHER" id="PTHR42655:SF1">
    <property type="entry name" value="GLYCOGEN PHOSPHORYLASE"/>
    <property type="match status" value="1"/>
</dbReference>
<gene>
    <name evidence="3" type="ORF">BEP19_12075</name>
</gene>
<dbReference type="NCBIfam" id="TIGR02094">
    <property type="entry name" value="more_P_ylases"/>
    <property type="match status" value="1"/>
</dbReference>
<dbReference type="InterPro" id="IPR000811">
    <property type="entry name" value="Glyco_trans_35"/>
</dbReference>
<dbReference type="PIRSF" id="PIRSF000460">
    <property type="entry name" value="Pprylas_GlgP"/>
    <property type="match status" value="1"/>
</dbReference>
<sequence length="709" mass="79961">MEARVAYFSAEFGIDSSLPIYSGGLGVLAGDHIKASHDLKIPLIGVGIFYRKGYFQQRISASGQQEAVYDPLSIEQMPIDPVVNEHGQRIIINVTIADRQVALQAWVTTIGGAPVYLLDADFEQNEPADRRLTDHLYGGGQEGRIAQEIILGIGGARLLQELQIEPDVWHMNEGHSAFLALERIRVYSAQGISFETALEAVKASAIFTTHTPVPAGHDQFSFELMDRYLGSYYWQLGTTRETILQLGEMNGCFNMTRLAVSTCSQVNGVSKLHAEVTKELFHDWTPQIPADHIPMQAVTNGIHTGTWLAAEVKQLFDRYLDSDWEVNIKELETWKNTWRIPDEELWDARRKVKRRMIDALDLPFNENTLVIGFARRFATYKRALLFFRDLDRLERILNQQDRQVAILLAGKAHPADQPGQELIRQIWEISQTSAFKDRVILMENYDMAMAKHLVAGVDVWLNTPTKPMEASGTSGQKAAVNGVLNFSVLDGWWPEGFNGKNGWAIEGDQSGDREIQDQIDGETLYHILEHEIVPLYFGNPSGWAQMMKESIQTLGPAFSASRMVADYWEKLYVPTANRGRRFTADGLEIASRMAAYKQFIRANWNAVKIDQIELIPSESEQLSVRCQVHLGEIWRKDVSVEAVGSLGWDRGVWTEGLQFAEEVGPGVYSYTGVFSGSVEEWFEQHANIRVMPISPDFVNDYELELATWG</sequence>
<name>A0A419SGN2_9BACL</name>
<dbReference type="InterPro" id="IPR011834">
    <property type="entry name" value="Agluc_phsphrylas"/>
</dbReference>
<keyword evidence="4" id="KW-1185">Reference proteome</keyword>
<dbReference type="Pfam" id="PF00343">
    <property type="entry name" value="Phosphorylase"/>
    <property type="match status" value="1"/>
</dbReference>
<dbReference type="AlphaFoldDB" id="A0A419SGN2"/>
<comment type="similarity">
    <text evidence="1">Belongs to the glycogen phosphorylase family.</text>
</comment>
<evidence type="ECO:0000313" key="4">
    <source>
        <dbReference type="Proteomes" id="UP000284219"/>
    </source>
</evidence>
<protein>
    <submittedName>
        <fullName evidence="3">Alpha-glucan phosphorylase</fullName>
    </submittedName>
</protein>
<dbReference type="GO" id="GO:0008184">
    <property type="term" value="F:glycogen phosphorylase activity"/>
    <property type="evidence" value="ECO:0007669"/>
    <property type="project" value="InterPro"/>
</dbReference>
<dbReference type="Proteomes" id="UP000284219">
    <property type="component" value="Unassembled WGS sequence"/>
</dbReference>